<evidence type="ECO:0000313" key="3">
    <source>
        <dbReference type="Proteomes" id="UP000050911"/>
    </source>
</evidence>
<name>A0A0R1HX28_9LACO</name>
<evidence type="ECO:0000313" key="2">
    <source>
        <dbReference type="EMBL" id="KRK48420.1"/>
    </source>
</evidence>
<reference evidence="2 3" key="1">
    <citation type="journal article" date="2015" name="Genome Announc.">
        <title>Expanding the biotechnology potential of lactobacilli through comparative genomics of 213 strains and associated genera.</title>
        <authorList>
            <person name="Sun Z."/>
            <person name="Harris H.M."/>
            <person name="McCann A."/>
            <person name="Guo C."/>
            <person name="Argimon S."/>
            <person name="Zhang W."/>
            <person name="Yang X."/>
            <person name="Jeffery I.B."/>
            <person name="Cooney J.C."/>
            <person name="Kagawa T.F."/>
            <person name="Liu W."/>
            <person name="Song Y."/>
            <person name="Salvetti E."/>
            <person name="Wrobel A."/>
            <person name="Rasinkangas P."/>
            <person name="Parkhill J."/>
            <person name="Rea M.C."/>
            <person name="O'Sullivan O."/>
            <person name="Ritari J."/>
            <person name="Douillard F.P."/>
            <person name="Paul Ross R."/>
            <person name="Yang R."/>
            <person name="Briner A.E."/>
            <person name="Felis G.E."/>
            <person name="de Vos W.M."/>
            <person name="Barrangou R."/>
            <person name="Klaenhammer T.R."/>
            <person name="Caufield P.W."/>
            <person name="Cui Y."/>
            <person name="Zhang H."/>
            <person name="O'Toole P.W."/>
        </authorList>
    </citation>
    <scope>NUCLEOTIDE SEQUENCE [LARGE SCALE GENOMIC DNA]</scope>
    <source>
        <strain evidence="2 3">JCM 15530</strain>
    </source>
</reference>
<organism evidence="2 3">
    <name type="scientific">Secundilactobacillus kimchicus JCM 15530</name>
    <dbReference type="NCBI Taxonomy" id="1302272"/>
    <lineage>
        <taxon>Bacteria</taxon>
        <taxon>Bacillati</taxon>
        <taxon>Bacillota</taxon>
        <taxon>Bacilli</taxon>
        <taxon>Lactobacillales</taxon>
        <taxon>Lactobacillaceae</taxon>
        <taxon>Secundilactobacillus</taxon>
    </lineage>
</organism>
<dbReference type="AlphaFoldDB" id="A0A0R1HX28"/>
<accession>A0A0R1HX28</accession>
<comment type="caution">
    <text evidence="2">The sequence shown here is derived from an EMBL/GenBank/DDBJ whole genome shotgun (WGS) entry which is preliminary data.</text>
</comment>
<dbReference type="STRING" id="1302272.FC96_GL001523"/>
<dbReference type="RefSeq" id="WP_054660194.1">
    <property type="nucleotide sequence ID" value="NZ_AZCX01000003.1"/>
</dbReference>
<dbReference type="PATRIC" id="fig|1302272.5.peg.1541"/>
<gene>
    <name evidence="2" type="ORF">FC96_GL001523</name>
</gene>
<dbReference type="Proteomes" id="UP000050911">
    <property type="component" value="Unassembled WGS sequence"/>
</dbReference>
<evidence type="ECO:0000256" key="1">
    <source>
        <dbReference type="SAM" id="Phobius"/>
    </source>
</evidence>
<keyword evidence="3" id="KW-1185">Reference proteome</keyword>
<feature type="transmembrane region" description="Helical" evidence="1">
    <location>
        <begin position="12"/>
        <end position="29"/>
    </location>
</feature>
<proteinExistence type="predicted"/>
<keyword evidence="1" id="KW-0812">Transmembrane</keyword>
<keyword evidence="1" id="KW-0472">Membrane</keyword>
<sequence length="71" mass="8353">MEKWLSKVVSDTIIVLQIIVGLLVIRGIYDLVTIETLQWFEYFKLFCLGTLFSFLAFGLFEGAQEYFRNHQ</sequence>
<feature type="transmembrane region" description="Helical" evidence="1">
    <location>
        <begin position="41"/>
        <end position="60"/>
    </location>
</feature>
<protein>
    <submittedName>
        <fullName evidence="2">Uncharacterized protein</fullName>
    </submittedName>
</protein>
<dbReference type="EMBL" id="AZCX01000003">
    <property type="protein sequence ID" value="KRK48420.1"/>
    <property type="molecule type" value="Genomic_DNA"/>
</dbReference>
<keyword evidence="1" id="KW-1133">Transmembrane helix</keyword>